<keyword evidence="5 8" id="KW-1133">Transmembrane helix</keyword>
<evidence type="ECO:0000313" key="11">
    <source>
        <dbReference type="EMBL" id="QSE76374.1"/>
    </source>
</evidence>
<evidence type="ECO:0000256" key="6">
    <source>
        <dbReference type="ARBA" id="ARBA00023136"/>
    </source>
</evidence>
<evidence type="ECO:0000259" key="9">
    <source>
        <dbReference type="Pfam" id="PF01757"/>
    </source>
</evidence>
<dbReference type="KEGG" id="lti:JW886_07900"/>
<comment type="subcellular location">
    <subcellularLocation>
        <location evidence="1">Cell membrane</location>
        <topology evidence="1">Multi-pass membrane protein</topology>
    </subcellularLocation>
</comment>
<dbReference type="Proteomes" id="UP000663608">
    <property type="component" value="Chromosome"/>
</dbReference>
<feature type="domain" description="Acyltransferase 3" evidence="9">
    <location>
        <begin position="4"/>
        <end position="339"/>
    </location>
</feature>
<name>A0AA45KFL7_9LACT</name>
<dbReference type="Pfam" id="PF01757">
    <property type="entry name" value="Acyl_transf_3"/>
    <property type="match status" value="1"/>
</dbReference>
<feature type="transmembrane region" description="Helical" evidence="8">
    <location>
        <begin position="326"/>
        <end position="347"/>
    </location>
</feature>
<dbReference type="InterPro" id="IPR036514">
    <property type="entry name" value="SGNH_hydro_sf"/>
</dbReference>
<keyword evidence="12" id="KW-1185">Reference proteome</keyword>
<feature type="transmembrane region" description="Helical" evidence="8">
    <location>
        <begin position="31"/>
        <end position="50"/>
    </location>
</feature>
<feature type="transmembrane region" description="Helical" evidence="8">
    <location>
        <begin position="131"/>
        <end position="154"/>
    </location>
</feature>
<dbReference type="InterPro" id="IPR043968">
    <property type="entry name" value="SGNH"/>
</dbReference>
<keyword evidence="7 11" id="KW-0012">Acyltransferase</keyword>
<dbReference type="Pfam" id="PF19040">
    <property type="entry name" value="SGNH"/>
    <property type="match status" value="1"/>
</dbReference>
<dbReference type="InterPro" id="IPR050879">
    <property type="entry name" value="Acyltransferase_3"/>
</dbReference>
<protein>
    <submittedName>
        <fullName evidence="11">Acyltransferase</fullName>
    </submittedName>
</protein>
<evidence type="ECO:0000256" key="8">
    <source>
        <dbReference type="SAM" id="Phobius"/>
    </source>
</evidence>
<dbReference type="EMBL" id="CP070872">
    <property type="protein sequence ID" value="QSE76374.1"/>
    <property type="molecule type" value="Genomic_DNA"/>
</dbReference>
<keyword evidence="3" id="KW-0808">Transferase</keyword>
<feature type="transmembrane region" description="Helical" evidence="8">
    <location>
        <begin position="226"/>
        <end position="244"/>
    </location>
</feature>
<feature type="transmembrane region" description="Helical" evidence="8">
    <location>
        <begin position="294"/>
        <end position="314"/>
    </location>
</feature>
<gene>
    <name evidence="11" type="ORF">JW886_07900</name>
</gene>
<evidence type="ECO:0000313" key="12">
    <source>
        <dbReference type="Proteomes" id="UP000663608"/>
    </source>
</evidence>
<evidence type="ECO:0000256" key="5">
    <source>
        <dbReference type="ARBA" id="ARBA00022989"/>
    </source>
</evidence>
<dbReference type="GO" id="GO:0009103">
    <property type="term" value="P:lipopolysaccharide biosynthetic process"/>
    <property type="evidence" value="ECO:0007669"/>
    <property type="project" value="TreeGrafter"/>
</dbReference>
<dbReference type="SUPFAM" id="SSF52266">
    <property type="entry name" value="SGNH hydrolase"/>
    <property type="match status" value="1"/>
</dbReference>
<proteinExistence type="predicted"/>
<feature type="transmembrane region" description="Helical" evidence="8">
    <location>
        <begin position="166"/>
        <end position="189"/>
    </location>
</feature>
<evidence type="ECO:0000256" key="1">
    <source>
        <dbReference type="ARBA" id="ARBA00004651"/>
    </source>
</evidence>
<organism evidence="11 12">
    <name type="scientific">Lactococcus taiwanensis</name>
    <dbReference type="NCBI Taxonomy" id="1151742"/>
    <lineage>
        <taxon>Bacteria</taxon>
        <taxon>Bacillati</taxon>
        <taxon>Bacillota</taxon>
        <taxon>Bacilli</taxon>
        <taxon>Lactobacillales</taxon>
        <taxon>Streptococcaceae</taxon>
        <taxon>Lactococcus</taxon>
    </lineage>
</organism>
<dbReference type="PANTHER" id="PTHR23028">
    <property type="entry name" value="ACETYLTRANSFERASE"/>
    <property type="match status" value="1"/>
</dbReference>
<evidence type="ECO:0000256" key="3">
    <source>
        <dbReference type="ARBA" id="ARBA00022679"/>
    </source>
</evidence>
<feature type="transmembrane region" description="Helical" evidence="8">
    <location>
        <begin position="256"/>
        <end position="273"/>
    </location>
</feature>
<dbReference type="RefSeq" id="WP_205871797.1">
    <property type="nucleotide sequence ID" value="NZ_CP070872.1"/>
</dbReference>
<accession>A0AA45KFL7</accession>
<evidence type="ECO:0000256" key="7">
    <source>
        <dbReference type="ARBA" id="ARBA00023315"/>
    </source>
</evidence>
<evidence type="ECO:0000259" key="10">
    <source>
        <dbReference type="Pfam" id="PF19040"/>
    </source>
</evidence>
<feature type="transmembrane region" description="Helical" evidence="8">
    <location>
        <begin position="71"/>
        <end position="95"/>
    </location>
</feature>
<dbReference type="AlphaFoldDB" id="A0AA45KFL7"/>
<sequence>MKRIKYLDGFRGIAVLMVLLFHFGIFKQGFVGVELFFVLSGYIITHFLIIEQGESHNINLLSFFRRRISRIYPPMIVMLGVVIFVFTNLPVIPIINRVHQELFYTSIGAVNWYEIAHNSGYWESGTKSPLLHMWSIAIEMQFYLVYPFYVYLVFNIQRLKNNFREKYIRSTIILTTFLILATFYCSFHFDFNSLYYSTFSRISSFLVGGIFAALSSKYKELSSKKLLIPSYMVVCVLILETFCFKLNDMKLFRGMFLSYTLLIGFLMFYFSITNRNHLFKWILEQPPLTYLGKISYSLYLWHIPVIVFVTQANIQTILGITISNTLALMGLQLILSITVAIVSNKLFEQLIKFKTSKIAFSVVIILPLLMILGTSAPALTKVRIVSSQPEIAEKWVGTNPIIEKGKTPLLIVGDSWSRRIAFGINQAQKDSNSNEYKLLVYGVGNGSIMDPEYLISADGQSLPAFKSFQGYLNYWQDAIDKYHPKKALLIFGFADQATMVVNGVKIRIPSEEFEERYFVQFSKLIHFFQDQGIQIYMTNTANNSHSVADRSLNKYSDAMNKLFEKALNQHPDANIKVLDIRSLLSNGVKESSPSTINSIVMYDYTNHPSYYGAEYIGKYILEEMDQ</sequence>
<dbReference type="Gene3D" id="3.40.50.1110">
    <property type="entry name" value="SGNH hydrolase"/>
    <property type="match status" value="1"/>
</dbReference>
<evidence type="ECO:0000256" key="2">
    <source>
        <dbReference type="ARBA" id="ARBA00022475"/>
    </source>
</evidence>
<keyword evidence="2" id="KW-1003">Cell membrane</keyword>
<dbReference type="PANTHER" id="PTHR23028:SF53">
    <property type="entry name" value="ACYL_TRANSF_3 DOMAIN-CONTAINING PROTEIN"/>
    <property type="match status" value="1"/>
</dbReference>
<evidence type="ECO:0000256" key="4">
    <source>
        <dbReference type="ARBA" id="ARBA00022692"/>
    </source>
</evidence>
<dbReference type="GO" id="GO:0005886">
    <property type="term" value="C:plasma membrane"/>
    <property type="evidence" value="ECO:0007669"/>
    <property type="project" value="UniProtKB-SubCell"/>
</dbReference>
<feature type="transmembrane region" description="Helical" evidence="8">
    <location>
        <begin position="7"/>
        <end position="25"/>
    </location>
</feature>
<feature type="transmembrane region" description="Helical" evidence="8">
    <location>
        <begin position="359"/>
        <end position="379"/>
    </location>
</feature>
<keyword evidence="4 8" id="KW-0812">Transmembrane</keyword>
<dbReference type="GO" id="GO:0016747">
    <property type="term" value="F:acyltransferase activity, transferring groups other than amino-acyl groups"/>
    <property type="evidence" value="ECO:0007669"/>
    <property type="project" value="InterPro"/>
</dbReference>
<keyword evidence="6 8" id="KW-0472">Membrane</keyword>
<dbReference type="InterPro" id="IPR002656">
    <property type="entry name" value="Acyl_transf_3_dom"/>
</dbReference>
<feature type="domain" description="SGNH" evidence="10">
    <location>
        <begin position="404"/>
        <end position="620"/>
    </location>
</feature>
<reference evidence="11 12" key="1">
    <citation type="submission" date="2021-02" db="EMBL/GenBank/DDBJ databases">
        <title>Complete genome sequence of Lactococcus lactis strain K_LL004.</title>
        <authorList>
            <person name="Kim H.B."/>
        </authorList>
    </citation>
    <scope>NUCLEOTIDE SEQUENCE [LARGE SCALE GENOMIC DNA]</scope>
    <source>
        <strain evidence="11 12">K_LL004</strain>
    </source>
</reference>